<keyword evidence="4" id="KW-0436">Ligase</keyword>
<dbReference type="eggNOG" id="COG0212">
    <property type="taxonomic scope" value="Bacteria"/>
</dbReference>
<evidence type="ECO:0000313" key="5">
    <source>
        <dbReference type="Proteomes" id="UP000002744"/>
    </source>
</evidence>
<reference evidence="4 5" key="2">
    <citation type="journal article" date="2011" name="Appl. Environ. Microbiol.">
        <title>Diversity and plasticity of the intracellular plant pathogen and insect symbiont, 'Candidatus Liberibacter asiaticus', revealed by hyper variable prophage genes with intragenic tandem repeats.</title>
        <authorList>
            <person name="Zhou L."/>
            <person name="Powell C.A."/>
            <person name="Hoffman M.T."/>
            <person name="Li W."/>
            <person name="Fan G."/>
            <person name="Liu B."/>
            <person name="Lin H."/>
            <person name="Duan Y."/>
        </authorList>
    </citation>
    <scope>NUCLEOTIDE SEQUENCE [LARGE SCALE GENOMIC DNA]</scope>
    <source>
        <strain evidence="5">psy62</strain>
    </source>
</reference>
<organism evidence="4 5">
    <name type="scientific">Liberibacter asiaticus (strain psy62)</name>
    <dbReference type="NCBI Taxonomy" id="537021"/>
    <lineage>
        <taxon>Bacteria</taxon>
        <taxon>Pseudomonadati</taxon>
        <taxon>Pseudomonadota</taxon>
        <taxon>Alphaproteobacteria</taxon>
        <taxon>Hyphomicrobiales</taxon>
        <taxon>Rhizobiaceae</taxon>
        <taxon>Liberibacter</taxon>
    </lineage>
</organism>
<dbReference type="SMR" id="C6XFH8"/>
<dbReference type="GO" id="GO:0005524">
    <property type="term" value="F:ATP binding"/>
    <property type="evidence" value="ECO:0007669"/>
    <property type="project" value="UniProtKB-KW"/>
</dbReference>
<reference evidence="4 5" key="1">
    <citation type="journal article" date="2009" name="Mol. Plant Microbe Interact.">
        <title>Complete genome sequence of citrus huanglongbing bacterium, 'Candidatus Liberibacter asiaticus' obtained through metagenomics.</title>
        <authorList>
            <person name="Duan Y."/>
            <person name="Zhou L."/>
            <person name="Hall D.G."/>
            <person name="Li W."/>
            <person name="Doddapaneni H."/>
            <person name="Lin H."/>
            <person name="Liu L."/>
            <person name="Vahling C.M."/>
            <person name="Gabriel D.W."/>
            <person name="Williams K.P."/>
            <person name="Dickerman A."/>
            <person name="Sun Y."/>
            <person name="Gottwald T."/>
        </authorList>
    </citation>
    <scope>NUCLEOTIDE SEQUENCE [LARGE SCALE GENOMIC DNA]</scope>
    <source>
        <strain evidence="5">psy62</strain>
    </source>
</reference>
<dbReference type="PANTHER" id="PTHR23407:SF1">
    <property type="entry name" value="5-FORMYLTETRAHYDROFOLATE CYCLO-LIGASE"/>
    <property type="match status" value="1"/>
</dbReference>
<dbReference type="GO" id="GO:0035999">
    <property type="term" value="P:tetrahydrofolate interconversion"/>
    <property type="evidence" value="ECO:0007669"/>
    <property type="project" value="TreeGrafter"/>
</dbReference>
<dbReference type="SUPFAM" id="SSF100950">
    <property type="entry name" value="NagB/RpiA/CoA transferase-like"/>
    <property type="match status" value="1"/>
</dbReference>
<keyword evidence="2" id="KW-0547">Nucleotide-binding</keyword>
<evidence type="ECO:0000256" key="2">
    <source>
        <dbReference type="ARBA" id="ARBA00022741"/>
    </source>
</evidence>
<dbReference type="InterPro" id="IPR024185">
    <property type="entry name" value="FTHF_cligase-like_sf"/>
</dbReference>
<protein>
    <submittedName>
        <fullName evidence="4">5-formyltetrahydrofolate cyclo-ligase</fullName>
    </submittedName>
</protein>
<dbReference type="STRING" id="537021.CLIBASIA_02725"/>
<sequence length="113" mass="12775">MIFRQYENPTDLVKSAVGTLSPPSYAKEMSPDLILMPLIAFDLKGNRIGYGRGYYDRAIADIRLEGKNPYLLGIAFDMQETSCIQAEATDIRLHAILTESRFSQFSTEHIEKV</sequence>
<dbReference type="PANTHER" id="PTHR23407">
    <property type="entry name" value="ATPASE INHIBITOR/5-FORMYLTETRAHYDROFOLATE CYCLO-LIGASE"/>
    <property type="match status" value="1"/>
</dbReference>
<name>C6XFH8_LIBAP</name>
<evidence type="ECO:0000256" key="1">
    <source>
        <dbReference type="ARBA" id="ARBA00010638"/>
    </source>
</evidence>
<dbReference type="Proteomes" id="UP000002744">
    <property type="component" value="Chromosome"/>
</dbReference>
<dbReference type="Gene3D" id="3.40.50.10420">
    <property type="entry name" value="NagB/RpiA/CoA transferase-like"/>
    <property type="match status" value="1"/>
</dbReference>
<gene>
    <name evidence="4" type="ordered locus">CLIBASIA_02725</name>
</gene>
<comment type="similarity">
    <text evidence="1">Belongs to the 5-formyltetrahydrofolate cyclo-ligase family.</text>
</comment>
<dbReference type="Pfam" id="PF01812">
    <property type="entry name" value="5-FTHF_cyc-lig"/>
    <property type="match status" value="1"/>
</dbReference>
<keyword evidence="3" id="KW-0067">ATP-binding</keyword>
<dbReference type="GO" id="GO:0030272">
    <property type="term" value="F:5-formyltetrahydrofolate cyclo-ligase activity"/>
    <property type="evidence" value="ECO:0007669"/>
    <property type="project" value="TreeGrafter"/>
</dbReference>
<dbReference type="AlphaFoldDB" id="C6XFH8"/>
<evidence type="ECO:0000313" key="4">
    <source>
        <dbReference type="EMBL" id="ACT57131.1"/>
    </source>
</evidence>
<dbReference type="InterPro" id="IPR037171">
    <property type="entry name" value="NagB/RpiA_transferase-like"/>
</dbReference>
<dbReference type="GO" id="GO:0009396">
    <property type="term" value="P:folic acid-containing compound biosynthetic process"/>
    <property type="evidence" value="ECO:0007669"/>
    <property type="project" value="TreeGrafter"/>
</dbReference>
<dbReference type="HOGENOM" id="CLU_2130423_0_0_5"/>
<evidence type="ECO:0000256" key="3">
    <source>
        <dbReference type="ARBA" id="ARBA00022840"/>
    </source>
</evidence>
<dbReference type="EMBL" id="CP001677">
    <property type="protein sequence ID" value="ACT57131.1"/>
    <property type="molecule type" value="Genomic_DNA"/>
</dbReference>
<proteinExistence type="inferred from homology"/>
<accession>C6XFH8</accession>
<dbReference type="InterPro" id="IPR002698">
    <property type="entry name" value="FTHF_cligase"/>
</dbReference>
<dbReference type="KEGG" id="las:CLIBASIA_02725"/>